<accession>A0ABQ0HA36</accession>
<evidence type="ECO:0000313" key="4">
    <source>
        <dbReference type="Proteomes" id="UP000004881"/>
    </source>
</evidence>
<dbReference type="GO" id="GO:0016787">
    <property type="term" value="F:hydrolase activity"/>
    <property type="evidence" value="ECO:0007669"/>
    <property type="project" value="UniProtKB-KW"/>
</dbReference>
<dbReference type="InterPro" id="IPR005674">
    <property type="entry name" value="CocE/Ser_esterase"/>
</dbReference>
<gene>
    <name evidence="3" type="ORF">GOTRE_024_00010</name>
</gene>
<dbReference type="PANTHER" id="PTHR43056">
    <property type="entry name" value="PEPTIDASE S9 PROLYL OLIGOPEPTIDASE"/>
    <property type="match status" value="1"/>
</dbReference>
<feature type="domain" description="Xaa-Pro dipeptidyl-peptidase-like" evidence="2">
    <location>
        <begin position="70"/>
        <end position="252"/>
    </location>
</feature>
<keyword evidence="3" id="KW-0378">Hydrolase</keyword>
<dbReference type="InterPro" id="IPR000383">
    <property type="entry name" value="Xaa-Pro-like_dom"/>
</dbReference>
<feature type="region of interest" description="Disordered" evidence="1">
    <location>
        <begin position="1"/>
        <end position="33"/>
    </location>
</feature>
<dbReference type="EMBL" id="BAFD01000024">
    <property type="protein sequence ID" value="GAB42744.1"/>
    <property type="molecule type" value="Genomic_DNA"/>
</dbReference>
<reference evidence="3 4" key="1">
    <citation type="submission" date="2012-02" db="EMBL/GenBank/DDBJ databases">
        <title>Whole genome shotgun sequence of Gordonia terrae NBRC 100016.</title>
        <authorList>
            <person name="Takarada H."/>
            <person name="Hosoyama A."/>
            <person name="Tsuchikane K."/>
            <person name="Katsumata H."/>
            <person name="Yamazaki S."/>
            <person name="Fujita N."/>
        </authorList>
    </citation>
    <scope>NUCLEOTIDE SEQUENCE [LARGE SCALE GENOMIC DNA]</scope>
    <source>
        <strain evidence="3 4">NBRC 100016</strain>
    </source>
</reference>
<name>A0ABQ0HA36_9ACTN</name>
<dbReference type="RefSeq" id="WP_004019497.1">
    <property type="nucleotide sequence ID" value="NZ_BAFD01000024.1"/>
</dbReference>
<dbReference type="Pfam" id="PF02129">
    <property type="entry name" value="Peptidase_S15"/>
    <property type="match status" value="1"/>
</dbReference>
<evidence type="ECO:0000259" key="2">
    <source>
        <dbReference type="Pfam" id="PF02129"/>
    </source>
</evidence>
<dbReference type="SUPFAM" id="SSF53474">
    <property type="entry name" value="alpha/beta-Hydrolases"/>
    <property type="match status" value="1"/>
</dbReference>
<dbReference type="InterPro" id="IPR029058">
    <property type="entry name" value="AB_hydrolase_fold"/>
</dbReference>
<dbReference type="NCBIfam" id="TIGR00976">
    <property type="entry name" value="CocE_NonD"/>
    <property type="match status" value="1"/>
</dbReference>
<organism evidence="3 4">
    <name type="scientific">Gordonia terrae NBRC 100016</name>
    <dbReference type="NCBI Taxonomy" id="1089454"/>
    <lineage>
        <taxon>Bacteria</taxon>
        <taxon>Bacillati</taxon>
        <taxon>Actinomycetota</taxon>
        <taxon>Actinomycetes</taxon>
        <taxon>Mycobacteriales</taxon>
        <taxon>Gordoniaceae</taxon>
        <taxon>Gordonia</taxon>
    </lineage>
</organism>
<evidence type="ECO:0000313" key="3">
    <source>
        <dbReference type="EMBL" id="GAB42744.1"/>
    </source>
</evidence>
<evidence type="ECO:0000256" key="1">
    <source>
        <dbReference type="SAM" id="MobiDB-lite"/>
    </source>
</evidence>
<proteinExistence type="predicted"/>
<dbReference type="InterPro" id="IPR050585">
    <property type="entry name" value="Xaa-Pro_dipeptidyl-ppase/CocE"/>
</dbReference>
<dbReference type="Proteomes" id="UP000004881">
    <property type="component" value="Unassembled WGS sequence"/>
</dbReference>
<keyword evidence="4" id="KW-1185">Reference proteome</keyword>
<dbReference type="PANTHER" id="PTHR43056:SF10">
    <property type="entry name" value="COCE_NOND FAMILY, PUTATIVE (AFU_ORTHOLOGUE AFUA_7G00600)-RELATED"/>
    <property type="match status" value="1"/>
</dbReference>
<feature type="non-terminal residue" evidence="3">
    <location>
        <position position="254"/>
    </location>
</feature>
<comment type="caution">
    <text evidence="3">The sequence shown here is derived from an EMBL/GenBank/DDBJ whole genome shotgun (WGS) entry which is preliminary data.</text>
</comment>
<protein>
    <submittedName>
        <fullName evidence="3">Hydrolase</fullName>
    </submittedName>
</protein>
<dbReference type="Gene3D" id="3.40.50.1820">
    <property type="entry name" value="alpha/beta hydrolase"/>
    <property type="match status" value="1"/>
</dbReference>
<sequence length="254" mass="27426">MTYQLDPTRSRARVVPSTRTRTTGAPHFGTLPLGDPTGGADGIRWREQVDGKQLYPRVVIDRDVSITMSDGVVLRATVIRPANRFGQTVLTPYPAVININPYNRAAIDFIDQTLHAPVLGKALHTASRSIDGTGTALEGLTTLTQTLSGGVFDVFGINRNLVRSGYVQVVVDVRGTGASLGKWQILGPREQQDSVEVIDWVTGQEWCDGTVGMAGWSYSAINSLQAADKRPAALKAVFAVEGCDDLVRDIYITG</sequence>